<evidence type="ECO:0000256" key="3">
    <source>
        <dbReference type="ARBA" id="ARBA00022679"/>
    </source>
</evidence>
<dbReference type="GO" id="GO:0005975">
    <property type="term" value="P:carbohydrate metabolic process"/>
    <property type="evidence" value="ECO:0007669"/>
    <property type="project" value="InterPro"/>
</dbReference>
<evidence type="ECO:0000313" key="10">
    <source>
        <dbReference type="Proteomes" id="UP000094068"/>
    </source>
</evidence>
<keyword evidence="2" id="KW-0328">Glycosyltransferase</keyword>
<dbReference type="InterPro" id="IPR008928">
    <property type="entry name" value="6-hairpin_glycosidase_sf"/>
</dbReference>
<dbReference type="AlphaFoldDB" id="A0A1E5GMV3"/>
<evidence type="ECO:0000256" key="1">
    <source>
        <dbReference type="ARBA" id="ARBA00006768"/>
    </source>
</evidence>
<dbReference type="Proteomes" id="UP000094068">
    <property type="component" value="Unassembled WGS sequence"/>
</dbReference>
<name>A0A1E5GMV3_9ENTE</name>
<dbReference type="GO" id="GO:0004553">
    <property type="term" value="F:hydrolase activity, hydrolyzing O-glycosyl compounds"/>
    <property type="evidence" value="ECO:0007669"/>
    <property type="project" value="TreeGrafter"/>
</dbReference>
<protein>
    <submittedName>
        <fullName evidence="9">Trehalase</fullName>
    </submittedName>
</protein>
<evidence type="ECO:0000256" key="4">
    <source>
        <dbReference type="PIRSR" id="PIRSR036289-50"/>
    </source>
</evidence>
<dbReference type="InterPro" id="IPR005196">
    <property type="entry name" value="Glyco_hydro_65_N"/>
</dbReference>
<comment type="caution">
    <text evidence="9">The sequence shown here is derived from an EMBL/GenBank/DDBJ whole genome shotgun (WGS) entry which is preliminary data.</text>
</comment>
<evidence type="ECO:0000259" key="6">
    <source>
        <dbReference type="Pfam" id="PF03632"/>
    </source>
</evidence>
<dbReference type="Gene3D" id="2.70.98.40">
    <property type="entry name" value="Glycoside hydrolase, family 65, N-terminal domain"/>
    <property type="match status" value="1"/>
</dbReference>
<feature type="domain" description="Glycoside hydrolase family 65 C-terminal" evidence="7">
    <location>
        <begin position="707"/>
        <end position="767"/>
    </location>
</feature>
<comment type="similarity">
    <text evidence="1">Belongs to the glycosyl hydrolase 65 family.</text>
</comment>
<reference evidence="10" key="1">
    <citation type="submission" date="2016-09" db="EMBL/GenBank/DDBJ databases">
        <authorList>
            <person name="Gulvik C.A."/>
        </authorList>
    </citation>
    <scope>NUCLEOTIDE SEQUENCE [LARGE SCALE GENOMIC DNA]</scope>
    <source>
        <strain evidence="10">DSM 23328</strain>
    </source>
</reference>
<dbReference type="InterPro" id="IPR037018">
    <property type="entry name" value="GH65_N"/>
</dbReference>
<dbReference type="STRING" id="903984.BCR21_03310"/>
<feature type="binding site" evidence="5">
    <location>
        <begin position="353"/>
        <end position="354"/>
    </location>
    <ligand>
        <name>substrate</name>
    </ligand>
</feature>
<dbReference type="RefSeq" id="WP_069645083.1">
    <property type="nucleotide sequence ID" value="NZ_MIJZ01000001.1"/>
</dbReference>
<dbReference type="InterPro" id="IPR012341">
    <property type="entry name" value="6hp_glycosidase-like_sf"/>
</dbReference>
<dbReference type="InterPro" id="IPR005194">
    <property type="entry name" value="Glyco_hydro_65_C"/>
</dbReference>
<dbReference type="InterPro" id="IPR017045">
    <property type="entry name" value="Malt_Pase/Glycosyl_Hdrlase"/>
</dbReference>
<proteinExistence type="inferred from homology"/>
<evidence type="ECO:0000256" key="2">
    <source>
        <dbReference type="ARBA" id="ARBA00022676"/>
    </source>
</evidence>
<dbReference type="GO" id="GO:0016757">
    <property type="term" value="F:glycosyltransferase activity"/>
    <property type="evidence" value="ECO:0007669"/>
    <property type="project" value="UniProtKB-KW"/>
</dbReference>
<feature type="active site" description="Proton donor" evidence="4">
    <location>
        <position position="496"/>
    </location>
</feature>
<accession>A0A1E5GMV3</accession>
<keyword evidence="10" id="KW-1185">Reference proteome</keyword>
<feature type="binding site" evidence="5">
    <location>
        <begin position="609"/>
        <end position="610"/>
    </location>
    <ligand>
        <name>substrate</name>
    </ligand>
</feature>
<dbReference type="SUPFAM" id="SSF74650">
    <property type="entry name" value="Galactose mutarotase-like"/>
    <property type="match status" value="1"/>
</dbReference>
<gene>
    <name evidence="9" type="ORF">BCR21_03310</name>
</gene>
<dbReference type="InterPro" id="IPR011013">
    <property type="entry name" value="Gal_mutarotase_sf_dom"/>
</dbReference>
<dbReference type="Pfam" id="PF03633">
    <property type="entry name" value="Glyco_hydro_65C"/>
    <property type="match status" value="1"/>
</dbReference>
<dbReference type="PIRSF" id="PIRSF036289">
    <property type="entry name" value="Glycosyl_hydrolase_malt_phosph"/>
    <property type="match status" value="1"/>
</dbReference>
<keyword evidence="3" id="KW-0808">Transferase</keyword>
<feature type="domain" description="Glycoside hydrolase family 65 N-terminal" evidence="8">
    <location>
        <begin position="17"/>
        <end position="254"/>
    </location>
</feature>
<dbReference type="Gene3D" id="2.60.420.10">
    <property type="entry name" value="Maltose phosphorylase, domain 3"/>
    <property type="match status" value="1"/>
</dbReference>
<dbReference type="Pfam" id="PF03636">
    <property type="entry name" value="Glyco_hydro_65N"/>
    <property type="match status" value="1"/>
</dbReference>
<dbReference type="SUPFAM" id="SSF48208">
    <property type="entry name" value="Six-hairpin glycosidases"/>
    <property type="match status" value="1"/>
</dbReference>
<feature type="domain" description="Glycoside hydrolase family 65 central catalytic" evidence="6">
    <location>
        <begin position="319"/>
        <end position="697"/>
    </location>
</feature>
<dbReference type="PANTHER" id="PTHR11051">
    <property type="entry name" value="GLYCOSYL HYDROLASE-RELATED"/>
    <property type="match status" value="1"/>
</dbReference>
<organism evidence="9 10">
    <name type="scientific">Enterococcus ureasiticus</name>
    <dbReference type="NCBI Taxonomy" id="903984"/>
    <lineage>
        <taxon>Bacteria</taxon>
        <taxon>Bacillati</taxon>
        <taxon>Bacillota</taxon>
        <taxon>Bacilli</taxon>
        <taxon>Lactobacillales</taxon>
        <taxon>Enterococcaceae</taxon>
        <taxon>Enterococcus</taxon>
    </lineage>
</organism>
<evidence type="ECO:0000313" key="9">
    <source>
        <dbReference type="EMBL" id="OEG14033.1"/>
    </source>
</evidence>
<evidence type="ECO:0000259" key="7">
    <source>
        <dbReference type="Pfam" id="PF03633"/>
    </source>
</evidence>
<dbReference type="InterPro" id="IPR005195">
    <property type="entry name" value="Glyco_hydro_65_M"/>
</dbReference>
<dbReference type="EMBL" id="MIJZ01000001">
    <property type="protein sequence ID" value="OEG14033.1"/>
    <property type="molecule type" value="Genomic_DNA"/>
</dbReference>
<dbReference type="GO" id="GO:0030246">
    <property type="term" value="F:carbohydrate binding"/>
    <property type="evidence" value="ECO:0007669"/>
    <property type="project" value="InterPro"/>
</dbReference>
<dbReference type="Gene3D" id="1.50.10.10">
    <property type="match status" value="1"/>
</dbReference>
<dbReference type="PANTHER" id="PTHR11051:SF8">
    <property type="entry name" value="PROTEIN-GLUCOSYLGALACTOSYLHYDROXYLYSINE GLUCOSIDASE"/>
    <property type="match status" value="1"/>
</dbReference>
<evidence type="ECO:0000259" key="8">
    <source>
        <dbReference type="Pfam" id="PF03636"/>
    </source>
</evidence>
<dbReference type="OrthoDB" id="9758855at2"/>
<sequence>METGMKYFENDQWVIGEQAFKTDWLGKAETIMCLGNGYLGVRSTTEESYVGETRNTFVAGTFNKFDDNEVTELPNVPDLIGMEFRLNNHRLDLTKGSVSEYERNLNLKTGELIRSFIWAYKDIKAKFIFKRFASFSNKHLIAQKVEIENLGVPLTIEVTSGINGQVTNSGSQHFTEGDKALSEGKYMQMMPYTSQSNIFFVLSTVHKIKKEQDIYEKTKKRIEMGRRKIYNRYWLNLVRNETVTIEKISSIHTSIDLKTSGKTLEAMKNNALDELKLAQEAGYQALYKASKNAWNEQVWSVLPISINSKNFKDQLAINFAKYHLHVMTPAHDERMNIGAKGLSGEGYKGHTFWDTEIFMLPYFTFTHPEIAEKLVTYRYLGLEGAHKKASENGFEGAQFPWEAAWPDDGETTPVWGAADIITGKPTKIWSGFIEQHITSDVAIGMKQFIDVTGNTNFAREKGYEVIFDTAKFWASRLQWQEANQRYEILEVVGPDEYKEHVDNNAFTNYTACWNIKLAMKLYEELKENDLKLFNQLNDKLDLTRVYQEWQEKVNKVYLPQPNQENVLPQDDTYLSKPVIDLTKYKNSPHVGTLFHEYNLDQVNNLQVTKQADVLLLLFLLEDLFPKEEKLINWNYYEPKTLHDSSLSLSTHAILAADLGKLEESYELFNKALNIDMGENMFSSNEGIHAASLGGIWQMIVFGYGGVRCLDGKLRIEPHLPKAWDHLSFGIIWKNNPLTVEVTHEKITVINHGSNEVVIESFGNTYTLKEEKIMTIQEVQR</sequence>
<dbReference type="Pfam" id="PF03632">
    <property type="entry name" value="Glyco_hydro_65m"/>
    <property type="match status" value="1"/>
</dbReference>
<evidence type="ECO:0000256" key="5">
    <source>
        <dbReference type="PIRSR" id="PIRSR036289-51"/>
    </source>
</evidence>